<accession>A0AAV8UR40</accession>
<dbReference type="GO" id="GO:0008622">
    <property type="term" value="C:epsilon DNA polymerase complex"/>
    <property type="evidence" value="ECO:0007669"/>
    <property type="project" value="UniProtKB-UniRule"/>
</dbReference>
<dbReference type="PIRSF" id="PIRSF000799">
    <property type="entry name" value="DNA_pol_eps_2"/>
    <property type="match status" value="1"/>
</dbReference>
<keyword evidence="3 6" id="KW-0235">DNA replication</keyword>
<evidence type="ECO:0000259" key="7">
    <source>
        <dbReference type="PROSITE" id="PS50042"/>
    </source>
</evidence>
<comment type="function">
    <text evidence="6">Participates in DNA repair and in chromosomal DNA replication.</text>
</comment>
<dbReference type="Proteomes" id="UP001157974">
    <property type="component" value="Unassembled WGS sequence"/>
</dbReference>
<comment type="similarity">
    <text evidence="2 6">Belongs to the DNA polymerase epsilon subunit B family.</text>
</comment>
<dbReference type="InterPro" id="IPR007185">
    <property type="entry name" value="DNA_pol_a/d/e_bsu"/>
</dbReference>
<dbReference type="GO" id="GO:0006261">
    <property type="term" value="P:DNA-templated DNA replication"/>
    <property type="evidence" value="ECO:0007669"/>
    <property type="project" value="InterPro"/>
</dbReference>
<reference evidence="8 9" key="1">
    <citation type="journal article" date="2023" name="Nat. Commun.">
        <title>Origin of minicircular mitochondrial genomes in red algae.</title>
        <authorList>
            <person name="Lee Y."/>
            <person name="Cho C.H."/>
            <person name="Lee Y.M."/>
            <person name="Park S.I."/>
            <person name="Yang J.H."/>
            <person name="West J.A."/>
            <person name="Bhattacharya D."/>
            <person name="Yoon H.S."/>
        </authorList>
    </citation>
    <scope>NUCLEOTIDE SEQUENCE [LARGE SCALE GENOMIC DNA]</scope>
    <source>
        <strain evidence="8 9">CCMP1338</strain>
        <tissue evidence="8">Whole cell</tissue>
    </source>
</reference>
<comment type="caution">
    <text evidence="8">The sequence shown here is derived from an EMBL/GenBank/DDBJ whole genome shotgun (WGS) entry which is preliminary data.</text>
</comment>
<dbReference type="Pfam" id="PF04042">
    <property type="entry name" value="DNA_pol_E_B"/>
    <property type="match status" value="1"/>
</dbReference>
<sequence>MGALSGLERKQLLRSARQRGVVIQAEALSVLTEIYSTLFSTNFGKFVETLFEYFQGVSDGSDILTEEKSKKLFASLLRVSKREAGEIENRLTLINAFRVPVPLFNRSSKAYGIDENARPKLMSGPEEKVGMFRKRFELLLQRTLRDDRFHSPETHNFVDTKVRLTEIESLHTQSGRKTVLGFLTQLEEGAWFLEDLRSSIQISLKNAQFTPGIHTDGSIVLAQGEMVGSLFVVDTLGAPSAEKRSDSLAAISRCDLFGPALEDADRKLLAEKEMEDGEAMILFLADVWLDTKRVLGGFTRLLQGFRESKLVPAVIALMGDFSSPQLSATEQAANLQSNFGALGNIIADYKEISEQTEFVIIPGPNDPGSMGVLPRESLAPFFVEEFRKSVKKVHLMSSPCRLRYYTQEIVVFREELLQKMMRHSATRLTSEEDHTEHLVKSIIDQAHLCPLPLTSRPVLWEHDHALWLFPTPDVLVLACNQNPFVWSYNNCQAANPSRFGSNCTFTVYLPSSKIVQQSSC</sequence>
<dbReference type="InterPro" id="IPR016266">
    <property type="entry name" value="POLE2"/>
</dbReference>
<dbReference type="PROSITE" id="PS50042">
    <property type="entry name" value="CNMP_BINDING_3"/>
    <property type="match status" value="1"/>
</dbReference>
<evidence type="ECO:0000256" key="1">
    <source>
        <dbReference type="ARBA" id="ARBA00004123"/>
    </source>
</evidence>
<evidence type="ECO:0000256" key="6">
    <source>
        <dbReference type="PIRNR" id="PIRNR000799"/>
    </source>
</evidence>
<evidence type="ECO:0000256" key="4">
    <source>
        <dbReference type="ARBA" id="ARBA00023125"/>
    </source>
</evidence>
<dbReference type="Gene3D" id="3.60.21.50">
    <property type="match status" value="1"/>
</dbReference>
<dbReference type="EMBL" id="JAMWBK010000007">
    <property type="protein sequence ID" value="KAJ8903612.1"/>
    <property type="molecule type" value="Genomic_DNA"/>
</dbReference>
<protein>
    <recommendedName>
        <fullName evidence="6">DNA polymerase epsilon subunit</fullName>
    </recommendedName>
    <alternativeName>
        <fullName evidence="6">DNA polymerase II subunit 2</fullName>
    </alternativeName>
</protein>
<feature type="domain" description="Cyclic nucleotide-binding" evidence="7">
    <location>
        <begin position="192"/>
        <end position="258"/>
    </location>
</feature>
<dbReference type="GO" id="GO:0042276">
    <property type="term" value="P:error-prone translesion synthesis"/>
    <property type="evidence" value="ECO:0007669"/>
    <property type="project" value="TreeGrafter"/>
</dbReference>
<name>A0AAV8UR40_9RHOD</name>
<dbReference type="PANTHER" id="PTHR12708:SF0">
    <property type="entry name" value="DNA POLYMERASE EPSILON SUBUNIT 2"/>
    <property type="match status" value="1"/>
</dbReference>
<dbReference type="AlphaFoldDB" id="A0AAV8UR40"/>
<evidence type="ECO:0000256" key="3">
    <source>
        <dbReference type="ARBA" id="ARBA00022705"/>
    </source>
</evidence>
<keyword evidence="5 6" id="KW-0539">Nucleus</keyword>
<keyword evidence="4 6" id="KW-0238">DNA-binding</keyword>
<organism evidence="8 9">
    <name type="scientific">Rhodosorus marinus</name>
    <dbReference type="NCBI Taxonomy" id="101924"/>
    <lineage>
        <taxon>Eukaryota</taxon>
        <taxon>Rhodophyta</taxon>
        <taxon>Stylonematophyceae</taxon>
        <taxon>Stylonematales</taxon>
        <taxon>Stylonemataceae</taxon>
        <taxon>Rhodosorus</taxon>
    </lineage>
</organism>
<dbReference type="GO" id="GO:0003677">
    <property type="term" value="F:DNA binding"/>
    <property type="evidence" value="ECO:0007669"/>
    <property type="project" value="UniProtKB-UniRule"/>
</dbReference>
<gene>
    <name evidence="8" type="ORF">NDN08_004716</name>
</gene>
<comment type="subcellular location">
    <subcellularLocation>
        <location evidence="1 6">Nucleus</location>
    </subcellularLocation>
</comment>
<dbReference type="PANTHER" id="PTHR12708">
    <property type="entry name" value="DNA POLYMERASE EPSILON SUBUNIT B"/>
    <property type="match status" value="1"/>
</dbReference>
<dbReference type="InterPro" id="IPR000595">
    <property type="entry name" value="cNMP-bd_dom"/>
</dbReference>
<evidence type="ECO:0000256" key="5">
    <source>
        <dbReference type="ARBA" id="ARBA00023242"/>
    </source>
</evidence>
<proteinExistence type="inferred from homology"/>
<keyword evidence="9" id="KW-1185">Reference proteome</keyword>
<evidence type="ECO:0000313" key="9">
    <source>
        <dbReference type="Proteomes" id="UP001157974"/>
    </source>
</evidence>
<evidence type="ECO:0000256" key="2">
    <source>
        <dbReference type="ARBA" id="ARBA00009560"/>
    </source>
</evidence>
<evidence type="ECO:0000313" key="8">
    <source>
        <dbReference type="EMBL" id="KAJ8903612.1"/>
    </source>
</evidence>